<keyword evidence="2" id="KW-0560">Oxidoreductase</keyword>
<dbReference type="InterPro" id="IPR002937">
    <property type="entry name" value="Amino_oxidase"/>
</dbReference>
<evidence type="ECO:0000256" key="1">
    <source>
        <dbReference type="ARBA" id="ARBA00006046"/>
    </source>
</evidence>
<dbReference type="OrthoDB" id="9774675at2"/>
<comment type="similarity">
    <text evidence="1">Belongs to the carotenoid/retinoid oxidoreductase family.</text>
</comment>
<dbReference type="PANTHER" id="PTHR43734">
    <property type="entry name" value="PHYTOENE DESATURASE"/>
    <property type="match status" value="1"/>
</dbReference>
<reference evidence="4 5" key="1">
    <citation type="submission" date="2016-11" db="EMBL/GenBank/DDBJ databases">
        <authorList>
            <person name="Jaros S."/>
            <person name="Januszkiewicz K."/>
            <person name="Wedrychowicz H."/>
        </authorList>
    </citation>
    <scope>NUCLEOTIDE SEQUENCE [LARGE SCALE GENOMIC DNA]</scope>
    <source>
        <strain evidence="4 5">DSM 9705</strain>
    </source>
</reference>
<evidence type="ECO:0000256" key="2">
    <source>
        <dbReference type="ARBA" id="ARBA00023002"/>
    </source>
</evidence>
<proteinExistence type="inferred from homology"/>
<feature type="domain" description="Amine oxidase" evidence="3">
    <location>
        <begin position="12"/>
        <end position="263"/>
    </location>
</feature>
<dbReference type="RefSeq" id="WP_073373877.1">
    <property type="nucleotide sequence ID" value="NZ_FQXS01000004.1"/>
</dbReference>
<evidence type="ECO:0000313" key="4">
    <source>
        <dbReference type="EMBL" id="SHH58567.1"/>
    </source>
</evidence>
<dbReference type="Gene3D" id="3.50.50.60">
    <property type="entry name" value="FAD/NAD(P)-binding domain"/>
    <property type="match status" value="2"/>
</dbReference>
<dbReference type="GO" id="GO:0016491">
    <property type="term" value="F:oxidoreductase activity"/>
    <property type="evidence" value="ECO:0007669"/>
    <property type="project" value="UniProtKB-KW"/>
</dbReference>
<organism evidence="4 5">
    <name type="scientific">Desulfofustis glycolicus DSM 9705</name>
    <dbReference type="NCBI Taxonomy" id="1121409"/>
    <lineage>
        <taxon>Bacteria</taxon>
        <taxon>Pseudomonadati</taxon>
        <taxon>Thermodesulfobacteriota</taxon>
        <taxon>Desulfobulbia</taxon>
        <taxon>Desulfobulbales</taxon>
        <taxon>Desulfocapsaceae</taxon>
        <taxon>Desulfofustis</taxon>
    </lineage>
</organism>
<evidence type="ECO:0000259" key="3">
    <source>
        <dbReference type="Pfam" id="PF01593"/>
    </source>
</evidence>
<gene>
    <name evidence="4" type="ORF">SAMN02745124_01032</name>
</gene>
<name>A0A1M5U6E9_9BACT</name>
<dbReference type="PANTHER" id="PTHR43734:SF7">
    <property type="entry name" value="4,4'-DIAPONEUROSPORENE OXYGENASE"/>
    <property type="match status" value="1"/>
</dbReference>
<keyword evidence="5" id="KW-1185">Reference proteome</keyword>
<dbReference type="Pfam" id="PF01593">
    <property type="entry name" value="Amino_oxidase"/>
    <property type="match status" value="1"/>
</dbReference>
<dbReference type="AlphaFoldDB" id="A0A1M5U6E9"/>
<protein>
    <submittedName>
        <fullName evidence="4">Phytoene dehydrogenase-related protein</fullName>
    </submittedName>
</protein>
<dbReference type="STRING" id="1121409.SAMN02745124_01032"/>
<dbReference type="SUPFAM" id="SSF51905">
    <property type="entry name" value="FAD/NAD(P)-binding domain"/>
    <property type="match status" value="1"/>
</dbReference>
<sequence length="470" mass="53162">MHARFVVIGGGLSGLAAAVRLARFNENVLLLEQHSRVGGLNSYYYRNSRLIETGLHAITNYSERSQRHTPLNRLLRQLKIRREEVGIHQQLGSAVRFPQCTLRFSNDFGLLQEEIERCFGAQVDGFNRFVAHLDTINPFLATPFISARQVVSTYITDPLLVDMLLCPMCYYGSSIENDVDFHQYVILFRAIFQEGLFRPRATIREFLELLTDRFTAFGGTLRLKTGVKRIVTRNNAVAALELDNDEIITCEQVVSTIGLDETLRLLGETDHRPQRGQRLAFSESIFVVQAGVRQRVPDDTACLFFSAHHPFIYQRPTDAVDFRSGVISLPFNFNGLHGDRDTLEIRTTHLANYDLWREATTEPERYRRLKESSVKQSRQLAESLIGPFADLILFHDSFSPLTIERYTGKREGAIYGSPAKVKDGLIGYENLILAGTDQGYLGIIGALLSGVSMVNNHLLINHQPSPTRED</sequence>
<accession>A0A1M5U6E9</accession>
<dbReference type="Proteomes" id="UP000184139">
    <property type="component" value="Unassembled WGS sequence"/>
</dbReference>
<dbReference type="InterPro" id="IPR036188">
    <property type="entry name" value="FAD/NAD-bd_sf"/>
</dbReference>
<dbReference type="EMBL" id="FQXS01000004">
    <property type="protein sequence ID" value="SHH58567.1"/>
    <property type="molecule type" value="Genomic_DNA"/>
</dbReference>
<evidence type="ECO:0000313" key="5">
    <source>
        <dbReference type="Proteomes" id="UP000184139"/>
    </source>
</evidence>